<keyword evidence="1" id="KW-0472">Membrane</keyword>
<protein>
    <recommendedName>
        <fullName evidence="4">Class I SAM-dependent methyltransferase</fullName>
    </recommendedName>
</protein>
<dbReference type="RefSeq" id="XP_062719663.1">
    <property type="nucleotide sequence ID" value="XM_062870442.1"/>
</dbReference>
<evidence type="ECO:0000313" key="3">
    <source>
        <dbReference type="Proteomes" id="UP001273166"/>
    </source>
</evidence>
<reference evidence="2" key="1">
    <citation type="journal article" date="2023" name="Mol. Phylogenet. Evol.">
        <title>Genome-scale phylogeny and comparative genomics of the fungal order Sordariales.</title>
        <authorList>
            <person name="Hensen N."/>
            <person name="Bonometti L."/>
            <person name="Westerberg I."/>
            <person name="Brannstrom I.O."/>
            <person name="Guillou S."/>
            <person name="Cros-Aarteil S."/>
            <person name="Calhoun S."/>
            <person name="Haridas S."/>
            <person name="Kuo A."/>
            <person name="Mondo S."/>
            <person name="Pangilinan J."/>
            <person name="Riley R."/>
            <person name="LaButti K."/>
            <person name="Andreopoulos B."/>
            <person name="Lipzen A."/>
            <person name="Chen C."/>
            <person name="Yan M."/>
            <person name="Daum C."/>
            <person name="Ng V."/>
            <person name="Clum A."/>
            <person name="Steindorff A."/>
            <person name="Ohm R.A."/>
            <person name="Martin F."/>
            <person name="Silar P."/>
            <person name="Natvig D.O."/>
            <person name="Lalanne C."/>
            <person name="Gautier V."/>
            <person name="Ament-Velasquez S.L."/>
            <person name="Kruys A."/>
            <person name="Hutchinson M.I."/>
            <person name="Powell A.J."/>
            <person name="Barry K."/>
            <person name="Miller A.N."/>
            <person name="Grigoriev I.V."/>
            <person name="Debuchy R."/>
            <person name="Gladieux P."/>
            <person name="Hiltunen Thoren M."/>
            <person name="Johannesson H."/>
        </authorList>
    </citation>
    <scope>NUCLEOTIDE SEQUENCE</scope>
    <source>
        <strain evidence="2">CBS 333.67</strain>
    </source>
</reference>
<dbReference type="AlphaFoldDB" id="A0AAJ0GPR1"/>
<name>A0AAJ0GPR1_9PEZI</name>
<accession>A0AAJ0GPR1</accession>
<dbReference type="GeneID" id="87889271"/>
<dbReference type="EMBL" id="JAUDZG010000005">
    <property type="protein sequence ID" value="KAK3303883.1"/>
    <property type="molecule type" value="Genomic_DNA"/>
</dbReference>
<feature type="transmembrane region" description="Helical" evidence="1">
    <location>
        <begin position="211"/>
        <end position="231"/>
    </location>
</feature>
<keyword evidence="1" id="KW-0812">Transmembrane</keyword>
<keyword evidence="1" id="KW-1133">Transmembrane helix</keyword>
<dbReference type="Proteomes" id="UP001273166">
    <property type="component" value="Unassembled WGS sequence"/>
</dbReference>
<reference evidence="2" key="2">
    <citation type="submission" date="2023-06" db="EMBL/GenBank/DDBJ databases">
        <authorList>
            <consortium name="Lawrence Berkeley National Laboratory"/>
            <person name="Mondo S.J."/>
            <person name="Hensen N."/>
            <person name="Bonometti L."/>
            <person name="Westerberg I."/>
            <person name="Brannstrom I.O."/>
            <person name="Guillou S."/>
            <person name="Cros-Aarteil S."/>
            <person name="Calhoun S."/>
            <person name="Haridas S."/>
            <person name="Kuo A."/>
            <person name="Pangilinan J."/>
            <person name="Riley R."/>
            <person name="Labutti K."/>
            <person name="Andreopoulos B."/>
            <person name="Lipzen A."/>
            <person name="Chen C."/>
            <person name="Yanf M."/>
            <person name="Daum C."/>
            <person name="Ng V."/>
            <person name="Clum A."/>
            <person name="Steindorff A."/>
            <person name="Ohm R."/>
            <person name="Martin F."/>
            <person name="Silar P."/>
            <person name="Natvig D."/>
            <person name="Lalanne C."/>
            <person name="Gautier V."/>
            <person name="Ament-Velasquez S.L."/>
            <person name="Kruys A."/>
            <person name="Hutchinson M.I."/>
            <person name="Powell A.J."/>
            <person name="Barry K."/>
            <person name="Miller A.N."/>
            <person name="Grigoriev I.V."/>
            <person name="Debuchy R."/>
            <person name="Gladieux P."/>
            <person name="Thoren M.H."/>
            <person name="Johannesson H."/>
        </authorList>
    </citation>
    <scope>NUCLEOTIDE SEQUENCE</scope>
    <source>
        <strain evidence="2">CBS 333.67</strain>
    </source>
</reference>
<keyword evidence="3" id="KW-1185">Reference proteome</keyword>
<evidence type="ECO:0000256" key="1">
    <source>
        <dbReference type="SAM" id="Phobius"/>
    </source>
</evidence>
<sequence length="288" mass="32587">MALFPRSQLFEIEDMPWCPSWLREYSHRALHQMWNTVGPGRTSSTAAQACDILVSKLPAAPTAYTFVDACAGAGGPTPMLERNLNARLRARGEKPARFVLADLYPDWAAWKRITSASENISFQSKPVDATTVTRYVDDDTLECRLFNLCFHHFDDDQAAKILRASIQSSDAFVIFEMTQRNIPALLNTSLVILSPLLTTLVWFWWSPMHLILTYVVPVVPLFFAWDGYVSCIRTRSPQEIRDLIATEESRGRLDASGWTFHHGETTVLPPFGNLYWFVGVRNSRDAGL</sequence>
<evidence type="ECO:0000313" key="2">
    <source>
        <dbReference type="EMBL" id="KAK3303883.1"/>
    </source>
</evidence>
<comment type="caution">
    <text evidence="2">The sequence shown here is derived from an EMBL/GenBank/DDBJ whole genome shotgun (WGS) entry which is preliminary data.</text>
</comment>
<proteinExistence type="predicted"/>
<feature type="transmembrane region" description="Helical" evidence="1">
    <location>
        <begin position="184"/>
        <end position="205"/>
    </location>
</feature>
<evidence type="ECO:0008006" key="4">
    <source>
        <dbReference type="Google" id="ProtNLM"/>
    </source>
</evidence>
<gene>
    <name evidence="2" type="ORF">B0T15DRAFT_557290</name>
</gene>
<organism evidence="2 3">
    <name type="scientific">Chaetomium strumarium</name>
    <dbReference type="NCBI Taxonomy" id="1170767"/>
    <lineage>
        <taxon>Eukaryota</taxon>
        <taxon>Fungi</taxon>
        <taxon>Dikarya</taxon>
        <taxon>Ascomycota</taxon>
        <taxon>Pezizomycotina</taxon>
        <taxon>Sordariomycetes</taxon>
        <taxon>Sordariomycetidae</taxon>
        <taxon>Sordariales</taxon>
        <taxon>Chaetomiaceae</taxon>
        <taxon>Chaetomium</taxon>
    </lineage>
</organism>